<accession>A0A0F9VRY0</accession>
<evidence type="ECO:0000313" key="1">
    <source>
        <dbReference type="EMBL" id="KKO07846.1"/>
    </source>
</evidence>
<reference evidence="1" key="1">
    <citation type="journal article" date="2015" name="Nature">
        <title>Complex archaea that bridge the gap between prokaryotes and eukaryotes.</title>
        <authorList>
            <person name="Spang A."/>
            <person name="Saw J.H."/>
            <person name="Jorgensen S.L."/>
            <person name="Zaremba-Niedzwiedzka K."/>
            <person name="Martijn J."/>
            <person name="Lind A.E."/>
            <person name="van Eijk R."/>
            <person name="Schleper C."/>
            <person name="Guy L."/>
            <person name="Ettema T.J."/>
        </authorList>
    </citation>
    <scope>NUCLEOTIDE SEQUENCE</scope>
</reference>
<dbReference type="AlphaFoldDB" id="A0A0F9VRY0"/>
<name>A0A0F9VRY0_9ZZZZ</name>
<gene>
    <name evidence="1" type="ORF">LCGC14_0051880</name>
</gene>
<sequence>MQKEDLLYCLHNAVRSAQMGSETVPNGFDPMGNGGVIHERRHSLTFMVSNGDSWENTDLST</sequence>
<proteinExistence type="predicted"/>
<organism evidence="1">
    <name type="scientific">marine sediment metagenome</name>
    <dbReference type="NCBI Taxonomy" id="412755"/>
    <lineage>
        <taxon>unclassified sequences</taxon>
        <taxon>metagenomes</taxon>
        <taxon>ecological metagenomes</taxon>
    </lineage>
</organism>
<comment type="caution">
    <text evidence="1">The sequence shown here is derived from an EMBL/GenBank/DDBJ whole genome shotgun (WGS) entry which is preliminary data.</text>
</comment>
<dbReference type="EMBL" id="LAZR01000011">
    <property type="protein sequence ID" value="KKO07846.1"/>
    <property type="molecule type" value="Genomic_DNA"/>
</dbReference>
<protein>
    <submittedName>
        <fullName evidence="1">Uncharacterized protein</fullName>
    </submittedName>
</protein>